<gene>
    <name evidence="5" type="primary">LOC107814172</name>
</gene>
<reference evidence="4" key="1">
    <citation type="journal article" date="2014" name="Nat. Commun.">
        <title>The tobacco genome sequence and its comparison with those of tomato and potato.</title>
        <authorList>
            <person name="Sierro N."/>
            <person name="Battey J.N."/>
            <person name="Ouadi S."/>
            <person name="Bakaher N."/>
            <person name="Bovet L."/>
            <person name="Willig A."/>
            <person name="Goepfert S."/>
            <person name="Peitsch M.C."/>
            <person name="Ivanov N.V."/>
        </authorList>
    </citation>
    <scope>NUCLEOTIDE SEQUENCE [LARGE SCALE GENOMIC DNA]</scope>
</reference>
<keyword evidence="4" id="KW-1185">Reference proteome</keyword>
<dbReference type="KEGG" id="nta:107814172"/>
<dbReference type="GO" id="GO:0016746">
    <property type="term" value="F:acyltransferase activity"/>
    <property type="evidence" value="ECO:0007669"/>
    <property type="project" value="UniProtKB-KW"/>
</dbReference>
<reference evidence="5" key="2">
    <citation type="submission" date="2025-08" db="UniProtKB">
        <authorList>
            <consortium name="RefSeq"/>
        </authorList>
    </citation>
    <scope>IDENTIFICATION</scope>
    <source>
        <tissue evidence="5">Leaf</tissue>
    </source>
</reference>
<dbReference type="Gene3D" id="3.30.559.10">
    <property type="entry name" value="Chloramphenicol acetyltransferase-like domain"/>
    <property type="match status" value="2"/>
</dbReference>
<evidence type="ECO:0000313" key="4">
    <source>
        <dbReference type="Proteomes" id="UP000790787"/>
    </source>
</evidence>
<dbReference type="OMA" id="MGVELSH"/>
<evidence type="ECO:0000256" key="2">
    <source>
        <dbReference type="ARBA" id="ARBA00022679"/>
    </source>
</evidence>
<dbReference type="PaxDb" id="4097-A0A1S4C1T7"/>
<organism evidence="4 5">
    <name type="scientific">Nicotiana tabacum</name>
    <name type="common">Common tobacco</name>
    <dbReference type="NCBI Taxonomy" id="4097"/>
    <lineage>
        <taxon>Eukaryota</taxon>
        <taxon>Viridiplantae</taxon>
        <taxon>Streptophyta</taxon>
        <taxon>Embryophyta</taxon>
        <taxon>Tracheophyta</taxon>
        <taxon>Spermatophyta</taxon>
        <taxon>Magnoliopsida</taxon>
        <taxon>eudicotyledons</taxon>
        <taxon>Gunneridae</taxon>
        <taxon>Pentapetalae</taxon>
        <taxon>asterids</taxon>
        <taxon>lamiids</taxon>
        <taxon>Solanales</taxon>
        <taxon>Solanaceae</taxon>
        <taxon>Nicotianoideae</taxon>
        <taxon>Nicotianeae</taxon>
        <taxon>Nicotiana</taxon>
    </lineage>
</organism>
<dbReference type="RefSeq" id="XP_016495009.1">
    <property type="nucleotide sequence ID" value="XM_016639523.2"/>
</dbReference>
<accession>A0A1S4C1T7</accession>
<comment type="similarity">
    <text evidence="1">Belongs to the plant acyltransferase family.</text>
</comment>
<dbReference type="PANTHER" id="PTHR31623:SF54">
    <property type="entry name" value="ACYLSUGAR ACYLTRANSFERASE 3-LIKE"/>
    <property type="match status" value="1"/>
</dbReference>
<sequence>MVALSVVSLISKKIIKPSIPTPLSLKSHKLSFVDQVLHISIPIAFFYPKVGNYAAYKSYEPTLVSQLLEKSLSKTLSFYYPYAGRLKNDSSVDCNDTGVELSNVRVHCSMSEIFKHPYTEAEHVVFPQAKPHDHSKGNLAIAQVSHFDCGGLAIGACLSHKIGDGYTASNFLYNWGVLSRDISATPSPRFVGESIYPQCNDPSDVSSIKYEEPTGYLGKRLIFPATKVNALKANISLESGVQNPTRTEVVSALLYKCAVAARRANNVGSFKPSTLFQVANMRQRLNPPLSYDACGNVISGFLVKTTNERELNCPRLIREMRKEKEKLHDQQKNATKNTIISEVVDSLEKGRTPFHSSEVDYYVCSSVLVFPFYNMDFGWGRPARVSMATGPFNKYFFLMDNQSGGGIEAIVMLGEQDMAIFERDPELLEFAIPIPNH</sequence>
<dbReference type="RefSeq" id="XP_016495009.1">
    <property type="nucleotide sequence ID" value="XM_016639523.1"/>
</dbReference>
<keyword evidence="3" id="KW-0012">Acyltransferase</keyword>
<evidence type="ECO:0000256" key="3">
    <source>
        <dbReference type="ARBA" id="ARBA00023315"/>
    </source>
</evidence>
<name>A0A1S4C1T7_TOBAC</name>
<dbReference type="InterPro" id="IPR023213">
    <property type="entry name" value="CAT-like_dom_sf"/>
</dbReference>
<evidence type="ECO:0000313" key="5">
    <source>
        <dbReference type="RefSeq" id="XP_016495009.1"/>
    </source>
</evidence>
<dbReference type="Pfam" id="PF02458">
    <property type="entry name" value="Transferase"/>
    <property type="match status" value="1"/>
</dbReference>
<proteinExistence type="inferred from homology"/>
<dbReference type="AlphaFoldDB" id="A0A1S4C1T7"/>
<evidence type="ECO:0000256" key="1">
    <source>
        <dbReference type="ARBA" id="ARBA00009861"/>
    </source>
</evidence>
<dbReference type="PANTHER" id="PTHR31623">
    <property type="entry name" value="F21J9.9"/>
    <property type="match status" value="1"/>
</dbReference>
<keyword evidence="2" id="KW-0808">Transferase</keyword>
<dbReference type="OrthoDB" id="671439at2759"/>
<protein>
    <submittedName>
        <fullName evidence="5">Acylsugar acyltransferase 3-like</fullName>
    </submittedName>
    <submittedName>
        <fullName evidence="5">Acyltransferase Pun1-like</fullName>
    </submittedName>
</protein>
<dbReference type="GeneID" id="107814172"/>
<dbReference type="Proteomes" id="UP000790787">
    <property type="component" value="Chromosome 24"/>
</dbReference>